<dbReference type="EMBL" id="JBHUNP010000001">
    <property type="protein sequence ID" value="MFD2649599.1"/>
    <property type="molecule type" value="Genomic_DNA"/>
</dbReference>
<proteinExistence type="predicted"/>
<dbReference type="Proteomes" id="UP001597521">
    <property type="component" value="Unassembled WGS sequence"/>
</dbReference>
<protein>
    <submittedName>
        <fullName evidence="1">Uncharacterized protein</fullName>
    </submittedName>
</protein>
<reference evidence="2" key="1">
    <citation type="journal article" date="2019" name="Int. J. Syst. Evol. Microbiol.">
        <title>The Global Catalogue of Microorganisms (GCM) 10K type strain sequencing project: providing services to taxonomists for standard genome sequencing and annotation.</title>
        <authorList>
            <consortium name="The Broad Institute Genomics Platform"/>
            <consortium name="The Broad Institute Genome Sequencing Center for Infectious Disease"/>
            <person name="Wu L."/>
            <person name="Ma J."/>
        </authorList>
    </citation>
    <scope>NUCLEOTIDE SEQUENCE [LARGE SCALE GENOMIC DNA]</scope>
    <source>
        <strain evidence="2">CCM 7427</strain>
    </source>
</reference>
<comment type="caution">
    <text evidence="1">The sequence shown here is derived from an EMBL/GenBank/DDBJ whole genome shotgun (WGS) entry which is preliminary data.</text>
</comment>
<gene>
    <name evidence="1" type="ORF">ACFSX5_17570</name>
</gene>
<accession>A0ABW5QQQ4</accession>
<sequence length="98" mass="11461">MRFAVIEGSREWTEPTRPALRDMSRSLSVEDVEAEAQRRLRAVRLDEWRTREFITGRPMPDEVRHYAMQVEFAAQAISRLLPIPGDFNSDVYWPRALG</sequence>
<name>A0ABW5QQQ4_9HYPH</name>
<evidence type="ECO:0000313" key="1">
    <source>
        <dbReference type="EMBL" id="MFD2649599.1"/>
    </source>
</evidence>
<evidence type="ECO:0000313" key="2">
    <source>
        <dbReference type="Proteomes" id="UP001597521"/>
    </source>
</evidence>
<keyword evidence="2" id="KW-1185">Reference proteome</keyword>
<organism evidence="1 2">
    <name type="scientific">Devosia albogilva</name>
    <dbReference type="NCBI Taxonomy" id="429726"/>
    <lineage>
        <taxon>Bacteria</taxon>
        <taxon>Pseudomonadati</taxon>
        <taxon>Pseudomonadota</taxon>
        <taxon>Alphaproteobacteria</taxon>
        <taxon>Hyphomicrobiales</taxon>
        <taxon>Devosiaceae</taxon>
        <taxon>Devosia</taxon>
    </lineage>
</organism>
<dbReference type="RefSeq" id="WP_386835169.1">
    <property type="nucleotide sequence ID" value="NZ_JBHUNP010000001.1"/>
</dbReference>